<evidence type="ECO:0000313" key="2">
    <source>
        <dbReference type="EMBL" id="TYK09900.1"/>
    </source>
</evidence>
<proteinExistence type="predicted"/>
<gene>
    <name evidence="2" type="ORF">E5676_scaffold16G00100</name>
    <name evidence="1" type="ORF">E6C27_scaffold181G00110</name>
</gene>
<evidence type="ECO:0000313" key="4">
    <source>
        <dbReference type="Proteomes" id="UP000321947"/>
    </source>
</evidence>
<dbReference type="EMBL" id="SSTD01011206">
    <property type="protein sequence ID" value="TYK09900.1"/>
    <property type="molecule type" value="Genomic_DNA"/>
</dbReference>
<sequence length="95" mass="11006">MDVTQPGIDDEENEGEVLHLKEREIRETSTLPDPLHHSNVDCEEVATPFPSSHVNAIIHPQSKRPQNRPLDSLLVMLDQHFVNYPLKRFNLSWKK</sequence>
<reference evidence="3 4" key="1">
    <citation type="submission" date="2019-08" db="EMBL/GenBank/DDBJ databases">
        <title>Draft genome sequences of two oriental melons (Cucumis melo L. var makuwa).</title>
        <authorList>
            <person name="Kwon S.-Y."/>
        </authorList>
    </citation>
    <scope>NUCLEOTIDE SEQUENCE [LARGE SCALE GENOMIC DNA]</scope>
    <source>
        <strain evidence="4">cv. Chang Bougi</strain>
        <strain evidence="3">cv. SW 3</strain>
        <tissue evidence="1">Leaf</tissue>
    </source>
</reference>
<dbReference type="AlphaFoldDB" id="A0A5A7UMZ2"/>
<organism evidence="1 3">
    <name type="scientific">Cucumis melo var. makuwa</name>
    <name type="common">Oriental melon</name>
    <dbReference type="NCBI Taxonomy" id="1194695"/>
    <lineage>
        <taxon>Eukaryota</taxon>
        <taxon>Viridiplantae</taxon>
        <taxon>Streptophyta</taxon>
        <taxon>Embryophyta</taxon>
        <taxon>Tracheophyta</taxon>
        <taxon>Spermatophyta</taxon>
        <taxon>Magnoliopsida</taxon>
        <taxon>eudicotyledons</taxon>
        <taxon>Gunneridae</taxon>
        <taxon>Pentapetalae</taxon>
        <taxon>rosids</taxon>
        <taxon>fabids</taxon>
        <taxon>Cucurbitales</taxon>
        <taxon>Cucurbitaceae</taxon>
        <taxon>Benincaseae</taxon>
        <taxon>Cucumis</taxon>
    </lineage>
</organism>
<name>A0A5A7UMZ2_CUCMM</name>
<protein>
    <submittedName>
        <fullName evidence="1">Uncharacterized protein</fullName>
    </submittedName>
</protein>
<comment type="caution">
    <text evidence="1">The sequence shown here is derived from an EMBL/GenBank/DDBJ whole genome shotgun (WGS) entry which is preliminary data.</text>
</comment>
<evidence type="ECO:0000313" key="1">
    <source>
        <dbReference type="EMBL" id="KAA0055646.1"/>
    </source>
</evidence>
<evidence type="ECO:0000313" key="3">
    <source>
        <dbReference type="Proteomes" id="UP000321393"/>
    </source>
</evidence>
<accession>A0A5A7UMZ2</accession>
<dbReference type="EMBL" id="SSTE01008412">
    <property type="protein sequence ID" value="KAA0055646.1"/>
    <property type="molecule type" value="Genomic_DNA"/>
</dbReference>
<dbReference type="Proteomes" id="UP000321947">
    <property type="component" value="Unassembled WGS sequence"/>
</dbReference>
<dbReference type="Proteomes" id="UP000321393">
    <property type="component" value="Unassembled WGS sequence"/>
</dbReference>